<name>A0A4R2N525_9BURK</name>
<dbReference type="EMBL" id="SLXH01000022">
    <property type="protein sequence ID" value="TCP15940.1"/>
    <property type="molecule type" value="Genomic_DNA"/>
</dbReference>
<evidence type="ECO:0008006" key="3">
    <source>
        <dbReference type="Google" id="ProtNLM"/>
    </source>
</evidence>
<keyword evidence="2" id="KW-1185">Reference proteome</keyword>
<evidence type="ECO:0000313" key="2">
    <source>
        <dbReference type="Proteomes" id="UP000295182"/>
    </source>
</evidence>
<accession>A0A4R2N525</accession>
<evidence type="ECO:0000313" key="1">
    <source>
        <dbReference type="EMBL" id="TCP15940.1"/>
    </source>
</evidence>
<organism evidence="1 2">
    <name type="scientific">Simplicispira metamorpha</name>
    <dbReference type="NCBI Taxonomy" id="80881"/>
    <lineage>
        <taxon>Bacteria</taxon>
        <taxon>Pseudomonadati</taxon>
        <taxon>Pseudomonadota</taxon>
        <taxon>Betaproteobacteria</taxon>
        <taxon>Burkholderiales</taxon>
        <taxon>Comamonadaceae</taxon>
        <taxon>Simplicispira</taxon>
    </lineage>
</organism>
<dbReference type="AlphaFoldDB" id="A0A4R2N525"/>
<proteinExistence type="predicted"/>
<gene>
    <name evidence="1" type="ORF">EV674_12211</name>
</gene>
<comment type="caution">
    <text evidence="1">The sequence shown here is derived from an EMBL/GenBank/DDBJ whole genome shotgun (WGS) entry which is preliminary data.</text>
</comment>
<dbReference type="Proteomes" id="UP000295182">
    <property type="component" value="Unassembled WGS sequence"/>
</dbReference>
<protein>
    <recommendedName>
        <fullName evidence="3">HEPN domain-containing protein</fullName>
    </recommendedName>
</protein>
<reference evidence="1 2" key="1">
    <citation type="submission" date="2019-03" db="EMBL/GenBank/DDBJ databases">
        <title>Genomic Encyclopedia of Type Strains, Phase IV (KMG-IV): sequencing the most valuable type-strain genomes for metagenomic binning, comparative biology and taxonomic classification.</title>
        <authorList>
            <person name="Goeker M."/>
        </authorList>
    </citation>
    <scope>NUCLEOTIDE SEQUENCE [LARGE SCALE GENOMIC DNA]</scope>
    <source>
        <strain evidence="1 2">DSM 1837</strain>
    </source>
</reference>
<sequence>MYHERRAVFDAFLDLSMHMQCKGQAPDLDVVRLFYRHQHTAVFCLDEALAKELKDYYDAAFKLADFSRVKRGLPRLPKEESECHDRVKAMSQPLVEKLKKAVPVK</sequence>